<name>A0A948TGG7_9GAMM</name>
<evidence type="ECO:0008006" key="4">
    <source>
        <dbReference type="Google" id="ProtNLM"/>
    </source>
</evidence>
<proteinExistence type="predicted"/>
<feature type="non-terminal residue" evidence="2">
    <location>
        <position position="1"/>
    </location>
</feature>
<dbReference type="AlphaFoldDB" id="A0A948TGG7"/>
<organism evidence="2 3">
    <name type="scientific">Candidatus Anaerobiospirillum pullicola</name>
    <dbReference type="NCBI Taxonomy" id="2838451"/>
    <lineage>
        <taxon>Bacteria</taxon>
        <taxon>Pseudomonadati</taxon>
        <taxon>Pseudomonadota</taxon>
        <taxon>Gammaproteobacteria</taxon>
        <taxon>Aeromonadales</taxon>
        <taxon>Succinivibrionaceae</taxon>
        <taxon>Anaerobiospirillum</taxon>
    </lineage>
</organism>
<feature type="region of interest" description="Disordered" evidence="1">
    <location>
        <begin position="27"/>
        <end position="49"/>
    </location>
</feature>
<evidence type="ECO:0000313" key="2">
    <source>
        <dbReference type="EMBL" id="MBU3844400.1"/>
    </source>
</evidence>
<evidence type="ECO:0000256" key="1">
    <source>
        <dbReference type="SAM" id="MobiDB-lite"/>
    </source>
</evidence>
<comment type="caution">
    <text evidence="2">The sequence shown here is derived from an EMBL/GenBank/DDBJ whole genome shotgun (WGS) entry which is preliminary data.</text>
</comment>
<reference evidence="2" key="2">
    <citation type="submission" date="2021-04" db="EMBL/GenBank/DDBJ databases">
        <authorList>
            <person name="Gilroy R."/>
        </authorList>
    </citation>
    <scope>NUCLEOTIDE SEQUENCE</scope>
    <source>
        <strain evidence="2">378</strain>
    </source>
</reference>
<protein>
    <recommendedName>
        <fullName evidence="4">Transposase</fullName>
    </recommendedName>
</protein>
<accession>A0A948TGG7</accession>
<sequence>NTSRLAFDGSGFIRRDKDNYSMCTFPNPQYKDKEKQSADKGSTGCDKTAKAPKATKADKDAKYEGGKRYNCDLSASYNIAARYFVRGILKTLGSKIRQDIQAKVPGCTHGSTCCLNTLIKLHAELCAL</sequence>
<dbReference type="EMBL" id="JAHLFE010000117">
    <property type="protein sequence ID" value="MBU3844400.1"/>
    <property type="molecule type" value="Genomic_DNA"/>
</dbReference>
<gene>
    <name evidence="2" type="ORF">H9847_05965</name>
</gene>
<dbReference type="Proteomes" id="UP000733611">
    <property type="component" value="Unassembled WGS sequence"/>
</dbReference>
<reference evidence="2" key="1">
    <citation type="journal article" date="2021" name="PeerJ">
        <title>Extensive microbial diversity within the chicken gut microbiome revealed by metagenomics and culture.</title>
        <authorList>
            <person name="Gilroy R."/>
            <person name="Ravi A."/>
            <person name="Getino M."/>
            <person name="Pursley I."/>
            <person name="Horton D.L."/>
            <person name="Alikhan N.F."/>
            <person name="Baker D."/>
            <person name="Gharbi K."/>
            <person name="Hall N."/>
            <person name="Watson M."/>
            <person name="Adriaenssens E.M."/>
            <person name="Foster-Nyarko E."/>
            <person name="Jarju S."/>
            <person name="Secka A."/>
            <person name="Antonio M."/>
            <person name="Oren A."/>
            <person name="Chaudhuri R.R."/>
            <person name="La Ragione R."/>
            <person name="Hildebrand F."/>
            <person name="Pallen M.J."/>
        </authorList>
    </citation>
    <scope>NUCLEOTIDE SEQUENCE</scope>
    <source>
        <strain evidence="2">378</strain>
    </source>
</reference>
<evidence type="ECO:0000313" key="3">
    <source>
        <dbReference type="Proteomes" id="UP000733611"/>
    </source>
</evidence>